<name>A0A224Z4Z0_9ACAR</name>
<feature type="region of interest" description="Disordered" evidence="4">
    <location>
        <begin position="565"/>
        <end position="593"/>
    </location>
</feature>
<dbReference type="GO" id="GO:0004843">
    <property type="term" value="F:cysteine-type deubiquitinase activity"/>
    <property type="evidence" value="ECO:0007669"/>
    <property type="project" value="TreeGrafter"/>
</dbReference>
<dbReference type="PANTHER" id="PTHR33662:SF3">
    <property type="entry name" value="FIBROUS SHEATH CABYR-BINDING PROTEIN-LIKE-RELATED"/>
    <property type="match status" value="1"/>
</dbReference>
<keyword evidence="3" id="KW-0963">Cytoplasm</keyword>
<evidence type="ECO:0000256" key="2">
    <source>
        <dbReference type="ARBA" id="ARBA00010267"/>
    </source>
</evidence>
<dbReference type="AlphaFoldDB" id="A0A224Z4Z0"/>
<evidence type="ECO:0000256" key="4">
    <source>
        <dbReference type="SAM" id="MobiDB-lite"/>
    </source>
</evidence>
<reference evidence="5" key="1">
    <citation type="journal article" date="2017" name="Parasit. Vectors">
        <title>Sialotranscriptomics of Rhipicephalus zambeziensis reveals intricate expression profiles of secretory proteins and suggests tight temporal transcriptional regulation during blood-feeding.</title>
        <authorList>
            <person name="de Castro M.H."/>
            <person name="de Klerk D."/>
            <person name="Pienaar R."/>
            <person name="Rees D.J.G."/>
            <person name="Mans B.J."/>
        </authorList>
    </citation>
    <scope>NUCLEOTIDE SEQUENCE</scope>
    <source>
        <tissue evidence="5">Salivary glands</tissue>
    </source>
</reference>
<dbReference type="PRINTS" id="PR02055">
    <property type="entry name" value="PROTEINF105"/>
</dbReference>
<feature type="compositionally biased region" description="Polar residues" evidence="4">
    <location>
        <begin position="302"/>
        <end position="321"/>
    </location>
</feature>
<feature type="compositionally biased region" description="Low complexity" evidence="4">
    <location>
        <begin position="679"/>
        <end position="690"/>
    </location>
</feature>
<feature type="region of interest" description="Disordered" evidence="4">
    <location>
        <begin position="506"/>
        <end position="550"/>
    </location>
</feature>
<comment type="subcellular location">
    <subcellularLocation>
        <location evidence="1">Cytoplasm</location>
    </subcellularLocation>
</comment>
<sequence length="989" mass="109908">MPLWFEFLSFAAHNFWFESLDFAHHVWYESRDLTHRLWFDLLSLAQRLWFESASRAHHVWFEFLRLAQHLWTELPRFAHRLLFLSLDFARRLWLESQDCSRRLWLELLNLARHLRLELLRLARLIDVRTTSVILLLGVGSFVCYKLYCQLRQRFRRRKKRDTAALRKAHVRSWISGVEHGRVQECYLESDNESEISEASLPDTSQASFGDIPQPVTEHAQAEKKCDASSSCGGGFLSDDDIWDMGVTSSNPYEPVRFDSQSGDVRFQGCAQPKASTPLNIARNNQKGGSVRHRNKKAKSAGSPATRQTDYNPKANPSSKADSGSGDVPASVKNNNNNVDDRAPLSDDSISQEPEGLLDSLSYEGGGEAATPWANDTVSLFANFSIGSLSERNRRTEELISSRANSQGEETDDFSMGGMVSDSALLRLRNSHSHQLSVDSEASDLSIFERAQAPLEVPCEAFETIDKIETILHDTKQELLDLDADLVSLRVFQKLPANYDVVLGDAGKKIGDESSNRRASIRDAEIHTDSGSDFGNSLESDSEKLVRESSAPSLEWDSLPLSKQPVELQHESDSTDFGAFSEWSESDDGGGPRPSVLGVVRRHSSGNIHSKGTLREEIQRILYAESESWKRNLVRSHTLPVDQSLPESERNCDAPTSATRESPSLHKITTVPEESTLSPSSVSDFASLAASSDRDASMDTNGNDLMDVERDDEGSSFESAESPVCVEDKVTLADYIFGLRRKRKQQPGDGMEKTLAAVLSGLEVRSLRRIKNDSYAAIRAAGFQVLASGGSILSGHRGANGVYQRFHDASVGTKTWLEGWTFHRSLQYTQVLQGFWECLSALQDLEDQLRLTASPGALLASKLNEDPTLDAKLVEAVKIVMLKSALELFAAQKDSDAPCPLFATVLFAQVTATSPEEHLVSHVSRLGKSRAVPEADLYLLGYALGTTLTVVRPSQGGNEDYVSRYPEWQVGSWPEAVLLEHEGRYWACAT</sequence>
<protein>
    <submittedName>
        <fullName evidence="5">Ubiquitin thioesterase otulin</fullName>
    </submittedName>
</protein>
<feature type="region of interest" description="Disordered" evidence="4">
    <location>
        <begin position="196"/>
        <end position="230"/>
    </location>
</feature>
<dbReference type="EMBL" id="GFPF01013119">
    <property type="protein sequence ID" value="MAA24265.1"/>
    <property type="molecule type" value="Transcribed_RNA"/>
</dbReference>
<dbReference type="Pfam" id="PF16218">
    <property type="entry name" value="Peptidase_C101"/>
    <property type="match status" value="1"/>
</dbReference>
<comment type="similarity">
    <text evidence="2">Belongs to the peptidase C65 family. Otulin subfamily.</text>
</comment>
<dbReference type="GO" id="GO:1990108">
    <property type="term" value="P:protein linear deubiquitination"/>
    <property type="evidence" value="ECO:0007669"/>
    <property type="project" value="TreeGrafter"/>
</dbReference>
<evidence type="ECO:0000256" key="1">
    <source>
        <dbReference type="ARBA" id="ARBA00004496"/>
    </source>
</evidence>
<dbReference type="GO" id="GO:0005737">
    <property type="term" value="C:cytoplasm"/>
    <property type="evidence" value="ECO:0007669"/>
    <property type="project" value="UniProtKB-SubCell"/>
</dbReference>
<dbReference type="InterPro" id="IPR023235">
    <property type="entry name" value="FAM105"/>
</dbReference>
<organism evidence="5">
    <name type="scientific">Rhipicephalus zambeziensis</name>
    <dbReference type="NCBI Taxonomy" id="60191"/>
    <lineage>
        <taxon>Eukaryota</taxon>
        <taxon>Metazoa</taxon>
        <taxon>Ecdysozoa</taxon>
        <taxon>Arthropoda</taxon>
        <taxon>Chelicerata</taxon>
        <taxon>Arachnida</taxon>
        <taxon>Acari</taxon>
        <taxon>Parasitiformes</taxon>
        <taxon>Ixodida</taxon>
        <taxon>Ixodoidea</taxon>
        <taxon>Ixodidae</taxon>
        <taxon>Rhipicephalinae</taxon>
        <taxon>Rhipicephalus</taxon>
        <taxon>Rhipicephalus</taxon>
    </lineage>
</organism>
<feature type="region of interest" description="Disordered" evidence="4">
    <location>
        <begin position="267"/>
        <end position="363"/>
    </location>
</feature>
<feature type="compositionally biased region" description="Basic and acidic residues" evidence="4">
    <location>
        <begin position="506"/>
        <end position="529"/>
    </location>
</feature>
<feature type="region of interest" description="Disordered" evidence="4">
    <location>
        <begin position="639"/>
        <end position="720"/>
    </location>
</feature>
<feature type="compositionally biased region" description="Basic residues" evidence="4">
    <location>
        <begin position="289"/>
        <end position="298"/>
    </location>
</feature>
<feature type="compositionally biased region" description="Polar residues" evidence="4">
    <location>
        <begin position="273"/>
        <end position="287"/>
    </location>
</feature>
<dbReference type="PANTHER" id="PTHR33662">
    <property type="entry name" value="OTU DEUBIQUITINASE WITH LINEAR LINKAGE-SPECIFICITY A-RELATED"/>
    <property type="match status" value="1"/>
</dbReference>
<proteinExistence type="inferred from homology"/>
<evidence type="ECO:0000256" key="3">
    <source>
        <dbReference type="ARBA" id="ARBA00022490"/>
    </source>
</evidence>
<evidence type="ECO:0000313" key="5">
    <source>
        <dbReference type="EMBL" id="MAA24265.1"/>
    </source>
</evidence>
<accession>A0A224Z4Z0</accession>